<feature type="compositionally biased region" description="Basic and acidic residues" evidence="1">
    <location>
        <begin position="42"/>
        <end position="60"/>
    </location>
</feature>
<name>A0A485LBV7_9STRA</name>
<dbReference type="Proteomes" id="UP000332933">
    <property type="component" value="Unassembled WGS sequence"/>
</dbReference>
<dbReference type="OrthoDB" id="62694at2759"/>
<keyword evidence="4" id="KW-1185">Reference proteome</keyword>
<evidence type="ECO:0000313" key="4">
    <source>
        <dbReference type="Proteomes" id="UP000332933"/>
    </source>
</evidence>
<feature type="compositionally biased region" description="Acidic residues" evidence="1">
    <location>
        <begin position="113"/>
        <end position="127"/>
    </location>
</feature>
<feature type="compositionally biased region" description="Acidic residues" evidence="1">
    <location>
        <begin position="23"/>
        <end position="39"/>
    </location>
</feature>
<feature type="compositionally biased region" description="Basic and acidic residues" evidence="1">
    <location>
        <begin position="66"/>
        <end position="75"/>
    </location>
</feature>
<dbReference type="EMBL" id="CAADRA010006460">
    <property type="protein sequence ID" value="VFT95747.1"/>
    <property type="molecule type" value="Genomic_DNA"/>
</dbReference>
<feature type="region of interest" description="Disordered" evidence="1">
    <location>
        <begin position="23"/>
        <end position="144"/>
    </location>
</feature>
<dbReference type="AlphaFoldDB" id="A0A485LBV7"/>
<evidence type="ECO:0000313" key="2">
    <source>
        <dbReference type="EMBL" id="KAF0689519.1"/>
    </source>
</evidence>
<evidence type="ECO:0000256" key="1">
    <source>
        <dbReference type="SAM" id="MobiDB-lite"/>
    </source>
</evidence>
<organism evidence="3 4">
    <name type="scientific">Aphanomyces stellatus</name>
    <dbReference type="NCBI Taxonomy" id="120398"/>
    <lineage>
        <taxon>Eukaryota</taxon>
        <taxon>Sar</taxon>
        <taxon>Stramenopiles</taxon>
        <taxon>Oomycota</taxon>
        <taxon>Saprolegniomycetes</taxon>
        <taxon>Saprolegniales</taxon>
        <taxon>Verrucalvaceae</taxon>
        <taxon>Aphanomyces</taxon>
    </lineage>
</organism>
<sequence length="202" mass="22964">MAKAAAAPPTADFDLDESDVLFGTEEEDEDPSLDDELAAEMESTHIGKWSDRPDEGDRRRPLPRVESCRVGDRSSHATHQRWMMQSRSMPTPSKGFLQQQQRRWRHTNQLDTNDGDDDDEDDDDDGESAGPFTIDGDTGIPIPSQTTRMAAIPILSSAPLHWRRKSIEEFDDNQFVPPHQMVERDCFSLGMKHYFKHKPGQI</sequence>
<proteinExistence type="predicted"/>
<reference evidence="3 4" key="1">
    <citation type="submission" date="2019-03" db="EMBL/GenBank/DDBJ databases">
        <authorList>
            <person name="Gaulin E."/>
            <person name="Dumas B."/>
        </authorList>
    </citation>
    <scope>NUCLEOTIDE SEQUENCE [LARGE SCALE GENOMIC DNA]</scope>
    <source>
        <strain evidence="3">CBS 568.67</strain>
    </source>
</reference>
<evidence type="ECO:0000313" key="3">
    <source>
        <dbReference type="EMBL" id="VFT95747.1"/>
    </source>
</evidence>
<dbReference type="EMBL" id="VJMH01006439">
    <property type="protein sequence ID" value="KAF0689519.1"/>
    <property type="molecule type" value="Genomic_DNA"/>
</dbReference>
<feature type="compositionally biased region" description="Polar residues" evidence="1">
    <location>
        <begin position="83"/>
        <end position="112"/>
    </location>
</feature>
<gene>
    <name evidence="3" type="primary">Aste57867_19022</name>
    <name evidence="2" type="ORF">As57867_018958</name>
    <name evidence="3" type="ORF">ASTE57867_19022</name>
</gene>
<reference evidence="2" key="2">
    <citation type="submission" date="2019-06" db="EMBL/GenBank/DDBJ databases">
        <title>Genomics analysis of Aphanomyces spp. identifies a new class of oomycete effector associated with host adaptation.</title>
        <authorList>
            <person name="Gaulin E."/>
        </authorList>
    </citation>
    <scope>NUCLEOTIDE SEQUENCE</scope>
    <source>
        <strain evidence="2">CBS 578.67</strain>
    </source>
</reference>
<accession>A0A485LBV7</accession>
<protein>
    <submittedName>
        <fullName evidence="3">Aste57867_19022 protein</fullName>
    </submittedName>
</protein>